<dbReference type="InterPro" id="IPR021102">
    <property type="entry name" value="PNGase_A"/>
</dbReference>
<gene>
    <name evidence="3" type="ORF">NYM_LOCUS26820</name>
</gene>
<evidence type="ECO:0000313" key="3">
    <source>
        <dbReference type="EMBL" id="VVW72494.1"/>
    </source>
</evidence>
<reference evidence="3" key="1">
    <citation type="submission" date="2019-09" db="EMBL/GenBank/DDBJ databases">
        <authorList>
            <person name="Zhang L."/>
        </authorList>
    </citation>
    <scope>NUCLEOTIDE SEQUENCE</scope>
</reference>
<dbReference type="Gramene" id="NC9G0113950.1">
    <property type="protein sequence ID" value="NC9G0113950.1:cds"/>
    <property type="gene ID" value="NC9G0113950"/>
</dbReference>
<dbReference type="OrthoDB" id="339900at2759"/>
<proteinExistence type="predicted"/>
<dbReference type="EMBL" id="LR721787">
    <property type="protein sequence ID" value="VVW72494.1"/>
    <property type="molecule type" value="Genomic_DNA"/>
</dbReference>
<name>A0A5K1GBF0_9MAGN</name>
<sequence>MAAASFLLLLATTFLQLSSSSPLHAHPLKTRLFDFKQTVDPPGSPTTFFEVARPVKVPREPPCSSALILQHDFSYTYGQPPVEAQYTPPQDCPSADWSTIVLEWSATSKGRQFDRIFGVWLGGVEILRSCTAEPRANGIFWKVQKDITRFSSLLKQNQTLSVHLANIVDKTYTGVYHVNVTIRFYAEEGVGKRLGLGSVLNSPADLILPISRSPPLNDGYWFLVQNSTDVHQKQFSIPRNVYRAVLEVFVSYHSNDEFWYTNPPDEYIQENNLSNVPGNGAFREVVVSLDQRVVGAVWPFTVIYTGGVNPLLWRPITGIGSFDLPSYEIEITPFLGEILDKENHTVEFSVTNALNVWYIDANLHLWIDGGLKKTKCKLLSYDAPPARHSILSNFKGLDGIFNTSASRYIAATGRVKTSHGKINVHTIQRFGYRNWMKFSNTGNAQTVRQRIKTDSGVYYHLMIYTRFS</sequence>
<protein>
    <recommendedName>
        <fullName evidence="2">Peptide N-acetyl-beta-D-glucosaminyl asparaginase amidase A N-terminal domain-containing protein</fullName>
    </recommendedName>
</protein>
<dbReference type="OMA" id="SIAHYES"/>
<feature type="domain" description="Peptide N-acetyl-beta-D-glucosaminyl asparaginase amidase A N-terminal" evidence="2">
    <location>
        <begin position="63"/>
        <end position="383"/>
    </location>
</feature>
<organism evidence="3">
    <name type="scientific">Nymphaea colorata</name>
    <name type="common">pocket water lily</name>
    <dbReference type="NCBI Taxonomy" id="210225"/>
    <lineage>
        <taxon>Eukaryota</taxon>
        <taxon>Viridiplantae</taxon>
        <taxon>Streptophyta</taxon>
        <taxon>Embryophyta</taxon>
        <taxon>Tracheophyta</taxon>
        <taxon>Spermatophyta</taxon>
        <taxon>Magnoliopsida</taxon>
        <taxon>Nymphaeales</taxon>
        <taxon>Nymphaeaceae</taxon>
        <taxon>Nymphaea</taxon>
    </lineage>
</organism>
<evidence type="ECO:0000259" key="2">
    <source>
        <dbReference type="Pfam" id="PF12222"/>
    </source>
</evidence>
<evidence type="ECO:0000256" key="1">
    <source>
        <dbReference type="SAM" id="SignalP"/>
    </source>
</evidence>
<dbReference type="Pfam" id="PF12222">
    <property type="entry name" value="PNGaseA"/>
    <property type="match status" value="1"/>
</dbReference>
<dbReference type="Pfam" id="PF25156">
    <property type="entry name" value="PNGase_A_C"/>
    <property type="match status" value="1"/>
</dbReference>
<feature type="chain" id="PRO_5023895825" description="Peptide N-acetyl-beta-D-glucosaminyl asparaginase amidase A N-terminal domain-containing protein" evidence="1">
    <location>
        <begin position="21"/>
        <end position="468"/>
    </location>
</feature>
<feature type="signal peptide" evidence="1">
    <location>
        <begin position="1"/>
        <end position="20"/>
    </location>
</feature>
<dbReference type="AlphaFoldDB" id="A0A5K1GBF0"/>
<accession>A0A5K1GBF0</accession>
<keyword evidence="1" id="KW-0732">Signal</keyword>
<dbReference type="InterPro" id="IPR056948">
    <property type="entry name" value="PNGaseA_N"/>
</dbReference>
<dbReference type="PANTHER" id="PTHR31104">
    <property type="entry name" value="PEPTIDE-N4-(N-ACETYL-BETA-GLUCOSAMINYL)ASPARAGINE AMIDASE A PROTEIN"/>
    <property type="match status" value="1"/>
</dbReference>